<evidence type="ECO:0000313" key="2">
    <source>
        <dbReference type="EMBL" id="RID59251.1"/>
    </source>
</evidence>
<reference evidence="2 3" key="1">
    <citation type="submission" date="2018-06" db="EMBL/GenBank/DDBJ databases">
        <title>WGS assembly of Brassica rapa FPsc.</title>
        <authorList>
            <person name="Bowman J."/>
            <person name="Kohchi T."/>
            <person name="Yamato K."/>
            <person name="Jenkins J."/>
            <person name="Shu S."/>
            <person name="Ishizaki K."/>
            <person name="Yamaoka S."/>
            <person name="Nishihama R."/>
            <person name="Nakamura Y."/>
            <person name="Berger F."/>
            <person name="Adam C."/>
            <person name="Aki S."/>
            <person name="Althoff F."/>
            <person name="Araki T."/>
            <person name="Arteaga-Vazquez M."/>
            <person name="Balasubrmanian S."/>
            <person name="Bauer D."/>
            <person name="Boehm C."/>
            <person name="Briginshaw L."/>
            <person name="Caballero-Perez J."/>
            <person name="Catarino B."/>
            <person name="Chen F."/>
            <person name="Chiyoda S."/>
            <person name="Chovatia M."/>
            <person name="Davies K."/>
            <person name="Delmans M."/>
            <person name="Demura T."/>
            <person name="Dierschke T."/>
            <person name="Dolan L."/>
            <person name="Dorantes-Acosta A."/>
            <person name="Eklund D."/>
            <person name="Florent S."/>
            <person name="Flores-Sandoval E."/>
            <person name="Fujiyama A."/>
            <person name="Fukuzawa H."/>
            <person name="Galik B."/>
            <person name="Grimanelli D."/>
            <person name="Grimwood J."/>
            <person name="Grossniklaus U."/>
            <person name="Hamada T."/>
            <person name="Haseloff J."/>
            <person name="Hetherington A."/>
            <person name="Higo A."/>
            <person name="Hirakawa Y."/>
            <person name="Hundley H."/>
            <person name="Ikeda Y."/>
            <person name="Inoue K."/>
            <person name="Inoue S."/>
            <person name="Ishida S."/>
            <person name="Jia Q."/>
            <person name="Kakita M."/>
            <person name="Kanazawa T."/>
            <person name="Kawai Y."/>
            <person name="Kawashima T."/>
            <person name="Kennedy M."/>
            <person name="Kinose K."/>
            <person name="Kinoshita T."/>
            <person name="Kohara Y."/>
            <person name="Koide E."/>
            <person name="Komatsu K."/>
            <person name="Kopischke S."/>
            <person name="Kubo M."/>
            <person name="Kyozuka J."/>
            <person name="Lagercrantz U."/>
            <person name="Lin S."/>
            <person name="Lindquist E."/>
            <person name="Lipzen A."/>
            <person name="Lu C."/>
            <person name="Luna E."/>
            <person name="Martienssen R."/>
            <person name="Minamino N."/>
            <person name="Mizutani M."/>
            <person name="Mizutani M."/>
            <person name="Mochizuki N."/>
            <person name="Monte I."/>
            <person name="Mosher R."/>
            <person name="Nagasaki H."/>
            <person name="Nakagami H."/>
            <person name="Naramoto S."/>
            <person name="Nishitani K."/>
            <person name="Ohtani M."/>
            <person name="Okamoto T."/>
            <person name="Okumura M."/>
            <person name="Phillips J."/>
            <person name="Pollak B."/>
            <person name="Reinders A."/>
            <person name="Roevekamp M."/>
            <person name="Sano R."/>
            <person name="Sawa S."/>
            <person name="Schmid M."/>
            <person name="Shirakawa M."/>
            <person name="Solano R."/>
            <person name="Spunde A."/>
            <person name="Suetsugu N."/>
            <person name="Sugano S."/>
            <person name="Sugiyama A."/>
            <person name="Sun R."/>
            <person name="Suzuki Y."/>
            <person name="Takenaka M."/>
            <person name="Takezawa D."/>
            <person name="Tomogane H."/>
            <person name="Tsuzuki M."/>
            <person name="Ueda T."/>
            <person name="Umeda M."/>
            <person name="Ward J."/>
            <person name="Watanabe Y."/>
            <person name="Yazaki K."/>
            <person name="Yokoyama R."/>
            <person name="Yoshitake Y."/>
            <person name="Yotsui I."/>
            <person name="Zachgo S."/>
            <person name="Schmutz J."/>
        </authorList>
    </citation>
    <scope>NUCLEOTIDE SEQUENCE [LARGE SCALE GENOMIC DNA]</scope>
    <source>
        <strain evidence="3">cv. B-3</strain>
    </source>
</reference>
<dbReference type="Proteomes" id="UP000264353">
    <property type="component" value="Chromosome A6"/>
</dbReference>
<evidence type="ECO:0000313" key="3">
    <source>
        <dbReference type="Proteomes" id="UP000264353"/>
    </source>
</evidence>
<feature type="compositionally biased region" description="Basic residues" evidence="1">
    <location>
        <begin position="1"/>
        <end position="10"/>
    </location>
</feature>
<dbReference type="AlphaFoldDB" id="A0A397Z1B7"/>
<feature type="non-terminal residue" evidence="2">
    <location>
        <position position="117"/>
    </location>
</feature>
<feature type="region of interest" description="Disordered" evidence="1">
    <location>
        <begin position="1"/>
        <end position="117"/>
    </location>
</feature>
<sequence>VAFGSHKSKRTEKQILFVSGPPTHPNVLKSIPRPFANGGMQPVPIPVPRPTPPLPPPQFLLHPQSFGGPRPPPPQAMGIHQHGWAPQHMQQGGPPPPQQPMHHHHHMSMPPPPTARP</sequence>
<feature type="non-terminal residue" evidence="2">
    <location>
        <position position="1"/>
    </location>
</feature>
<protein>
    <submittedName>
        <fullName evidence="2">Uncharacterized protein</fullName>
    </submittedName>
</protein>
<evidence type="ECO:0000256" key="1">
    <source>
        <dbReference type="SAM" id="MobiDB-lite"/>
    </source>
</evidence>
<dbReference type="EMBL" id="CM010633">
    <property type="protein sequence ID" value="RID59251.1"/>
    <property type="molecule type" value="Genomic_DNA"/>
</dbReference>
<name>A0A397Z1B7_BRACM</name>
<organism evidence="2 3">
    <name type="scientific">Brassica campestris</name>
    <name type="common">Field mustard</name>
    <dbReference type="NCBI Taxonomy" id="3711"/>
    <lineage>
        <taxon>Eukaryota</taxon>
        <taxon>Viridiplantae</taxon>
        <taxon>Streptophyta</taxon>
        <taxon>Embryophyta</taxon>
        <taxon>Tracheophyta</taxon>
        <taxon>Spermatophyta</taxon>
        <taxon>Magnoliopsida</taxon>
        <taxon>eudicotyledons</taxon>
        <taxon>Gunneridae</taxon>
        <taxon>Pentapetalae</taxon>
        <taxon>rosids</taxon>
        <taxon>malvids</taxon>
        <taxon>Brassicales</taxon>
        <taxon>Brassicaceae</taxon>
        <taxon>Brassiceae</taxon>
        <taxon>Brassica</taxon>
    </lineage>
</organism>
<accession>A0A397Z1B7</accession>
<gene>
    <name evidence="2" type="ORF">BRARA_F02493</name>
</gene>
<feature type="compositionally biased region" description="Pro residues" evidence="1">
    <location>
        <begin position="43"/>
        <end position="58"/>
    </location>
</feature>
<proteinExistence type="predicted"/>